<proteinExistence type="predicted"/>
<organism evidence="1 2">
    <name type="scientific">Rhizobium lentis</name>
    <dbReference type="NCBI Taxonomy" id="1138194"/>
    <lineage>
        <taxon>Bacteria</taxon>
        <taxon>Pseudomonadati</taxon>
        <taxon>Pseudomonadota</taxon>
        <taxon>Alphaproteobacteria</taxon>
        <taxon>Hyphomicrobiales</taxon>
        <taxon>Rhizobiaceae</taxon>
        <taxon>Rhizobium/Agrobacterium group</taxon>
        <taxon>Rhizobium</taxon>
    </lineage>
</organism>
<evidence type="ECO:0000313" key="2">
    <source>
        <dbReference type="Proteomes" id="UP000528824"/>
    </source>
</evidence>
<comment type="caution">
    <text evidence="1">The sequence shown here is derived from an EMBL/GenBank/DDBJ whole genome shotgun (WGS) entry which is preliminary data.</text>
</comment>
<evidence type="ECO:0000313" key="1">
    <source>
        <dbReference type="EMBL" id="MBB5559699.1"/>
    </source>
</evidence>
<accession>A0A7W8XDC0</accession>
<dbReference type="EMBL" id="JACHBC010000002">
    <property type="protein sequence ID" value="MBB5559699.1"/>
    <property type="molecule type" value="Genomic_DNA"/>
</dbReference>
<keyword evidence="2" id="KW-1185">Reference proteome</keyword>
<reference evidence="1 2" key="1">
    <citation type="submission" date="2020-08" db="EMBL/GenBank/DDBJ databases">
        <title>Genomic Encyclopedia of Type Strains, Phase IV (KMG-V): Genome sequencing to study the core and pangenomes of soil and plant-associated prokaryotes.</title>
        <authorList>
            <person name="Whitman W."/>
        </authorList>
    </citation>
    <scope>NUCLEOTIDE SEQUENCE [LARGE SCALE GENOMIC DNA]</scope>
    <source>
        <strain evidence="1 2">SEMIA 4034</strain>
    </source>
</reference>
<dbReference type="Proteomes" id="UP000528824">
    <property type="component" value="Unassembled WGS sequence"/>
</dbReference>
<gene>
    <name evidence="1" type="ORF">GGI59_001342</name>
</gene>
<dbReference type="AlphaFoldDB" id="A0A7W8XDC0"/>
<protein>
    <submittedName>
        <fullName evidence="1">Uncharacterized protein</fullName>
    </submittedName>
</protein>
<name>A0A7W8XDC0_9HYPH</name>
<sequence>MQGDEIKHLIGRVTLATVWPSLPYTARPHRNFSQFACVF</sequence>